<feature type="domain" description="Dihydroneopterin aldolase/epimerase" evidence="2">
    <location>
        <begin position="198"/>
        <end position="310"/>
    </location>
</feature>
<evidence type="ECO:0000259" key="2">
    <source>
        <dbReference type="SMART" id="SM00905"/>
    </source>
</evidence>
<dbReference type="SUPFAM" id="SSF55620">
    <property type="entry name" value="Tetrahydrobiopterin biosynthesis enzymes-like"/>
    <property type="match status" value="1"/>
</dbReference>
<dbReference type="EMBL" id="JAFIMR010000024">
    <property type="protein sequence ID" value="KAI1864308.1"/>
    <property type="molecule type" value="Genomic_DNA"/>
</dbReference>
<dbReference type="GO" id="GO:0004150">
    <property type="term" value="F:dihydroneopterin aldolase activity"/>
    <property type="evidence" value="ECO:0007669"/>
    <property type="project" value="InterPro"/>
</dbReference>
<dbReference type="Pfam" id="PF02152">
    <property type="entry name" value="FolB"/>
    <property type="match status" value="1"/>
</dbReference>
<sequence length="315" mass="33747">MTERKPDPPAPLLSAWQVAAAAGEPFAVVRVRNLQGTLPVGRDAWGRANKAQPALITTEVSFSRPFAAASAEDQVNAETAHYGNLSKNLLGSLDLWASSASPPKDPKVAERAAADGPSSGDVFELLWVGLTGRVVDGSLRALPLDRVPFLDTDRLKSLALTINLPKASLVGSGVSLTVTACFQEGAENNPLKSYARSLRLHGLHVPTLIGVNANERKAKQMVVADVEIDRLDITRDIHPELERMVVETMEASSFETLEALGALIAERILSDFKIGDDPKTARERGWQVKISLGKPIAVPFADSPEVVIRAGADLP</sequence>
<protein>
    <recommendedName>
        <fullName evidence="2">Dihydroneopterin aldolase/epimerase domain-containing protein</fullName>
    </recommendedName>
</protein>
<evidence type="ECO:0000256" key="1">
    <source>
        <dbReference type="ARBA" id="ARBA00022909"/>
    </source>
</evidence>
<name>A0A9P9WHR3_9PEZI</name>
<dbReference type="SMART" id="SM00905">
    <property type="entry name" value="FolB"/>
    <property type="match status" value="1"/>
</dbReference>
<evidence type="ECO:0000313" key="4">
    <source>
        <dbReference type="Proteomes" id="UP000829685"/>
    </source>
</evidence>
<keyword evidence="1" id="KW-0289">Folate biosynthesis</keyword>
<dbReference type="InterPro" id="IPR043133">
    <property type="entry name" value="GTP-CH-I_C/QueF"/>
</dbReference>
<evidence type="ECO:0000313" key="3">
    <source>
        <dbReference type="EMBL" id="KAI1864308.1"/>
    </source>
</evidence>
<dbReference type="GO" id="GO:0046656">
    <property type="term" value="P:folic acid biosynthetic process"/>
    <property type="evidence" value="ECO:0007669"/>
    <property type="project" value="UniProtKB-KW"/>
</dbReference>
<gene>
    <name evidence="3" type="ORF">JX265_008679</name>
</gene>
<proteinExistence type="predicted"/>
<reference evidence="3" key="1">
    <citation type="submission" date="2021-03" db="EMBL/GenBank/DDBJ databases">
        <title>Revisited historic fungal species revealed as producer of novel bioactive compounds through whole genome sequencing and comparative genomics.</title>
        <authorList>
            <person name="Vignolle G.A."/>
            <person name="Hochenegger N."/>
            <person name="Mach R.L."/>
            <person name="Mach-Aigner A.R."/>
            <person name="Javad Rahimi M."/>
            <person name="Salim K.A."/>
            <person name="Chan C.M."/>
            <person name="Lim L.B.L."/>
            <person name="Cai F."/>
            <person name="Druzhinina I.S."/>
            <person name="U'Ren J.M."/>
            <person name="Derntl C."/>
        </authorList>
    </citation>
    <scope>NUCLEOTIDE SEQUENCE</scope>
    <source>
        <strain evidence="3">TUCIM 5799</strain>
    </source>
</reference>
<accession>A0A9P9WHR3</accession>
<dbReference type="AlphaFoldDB" id="A0A9P9WHR3"/>
<dbReference type="Gene3D" id="3.30.1130.10">
    <property type="match status" value="2"/>
</dbReference>
<comment type="caution">
    <text evidence="3">The sequence shown here is derived from an EMBL/GenBank/DDBJ whole genome shotgun (WGS) entry which is preliminary data.</text>
</comment>
<dbReference type="Proteomes" id="UP000829685">
    <property type="component" value="Unassembled WGS sequence"/>
</dbReference>
<dbReference type="InterPro" id="IPR006157">
    <property type="entry name" value="FolB_dom"/>
</dbReference>
<dbReference type="OrthoDB" id="5425486at2759"/>
<keyword evidence="4" id="KW-1185">Reference proteome</keyword>
<organism evidence="3 4">
    <name type="scientific">Neoarthrinium moseri</name>
    <dbReference type="NCBI Taxonomy" id="1658444"/>
    <lineage>
        <taxon>Eukaryota</taxon>
        <taxon>Fungi</taxon>
        <taxon>Dikarya</taxon>
        <taxon>Ascomycota</taxon>
        <taxon>Pezizomycotina</taxon>
        <taxon>Sordariomycetes</taxon>
        <taxon>Xylariomycetidae</taxon>
        <taxon>Amphisphaeriales</taxon>
        <taxon>Apiosporaceae</taxon>
        <taxon>Neoarthrinium</taxon>
    </lineage>
</organism>